<evidence type="ECO:0000256" key="2">
    <source>
        <dbReference type="ARBA" id="ARBA00004323"/>
    </source>
</evidence>
<evidence type="ECO:0000256" key="17">
    <source>
        <dbReference type="SAM" id="MobiDB-lite"/>
    </source>
</evidence>
<dbReference type="PhylomeDB" id="B4R702"/>
<dbReference type="SMART" id="SM00458">
    <property type="entry name" value="RICIN"/>
    <property type="match status" value="1"/>
</dbReference>
<dbReference type="CDD" id="cd23437">
    <property type="entry name" value="beta-trefoil_Ricin_GALNT7"/>
    <property type="match status" value="1"/>
</dbReference>
<keyword evidence="6 16" id="KW-0808">Transferase</keyword>
<sequence length="411" mass="47335">MRVSTIRSGRICRLALCLLVLLPLLYLLANWSDHHKRVQEAYHTRFGGPKFAHQRLEGRPREVPKLVDGLGNFEPKDVKPRSGPGENGEAHSLSPDKKHMSDASEMEYGMNIACSDEISMHRSVRDTRLEECRHWDYPFDLPRTSVIIVFHNEGFSVLMRTVHSVIDRSPTHMLHEIILVDDFSDKENLRSQLDEYVLQFKGLVKVIRNKEREGLIRTRSRGAMEATDTHKEYFYTREPLARYLDMGDISEQLALKKRLNCKSFQWFMDHIAYDVYDKFPGLPANLHWGELRSVASDGCLDSMGHQPPAIMGLTYCHGGGNNQLVRLNAAGQLGVGERCVEADRQGIKLAVCRLGTVDGPWQYNEHTKHLMHRVHKKCMALHPATQQLSLGHCDVNDSYQQWWFKEIRPRW</sequence>
<dbReference type="Proteomes" id="UP000000304">
    <property type="component" value="Chromosome X"/>
</dbReference>
<proteinExistence type="inferred from homology"/>
<dbReference type="UniPathway" id="UPA00378"/>
<evidence type="ECO:0000256" key="6">
    <source>
        <dbReference type="ARBA" id="ARBA00022679"/>
    </source>
</evidence>
<evidence type="ECO:0000256" key="12">
    <source>
        <dbReference type="ARBA" id="ARBA00023034"/>
    </source>
</evidence>
<dbReference type="Gene3D" id="2.80.10.50">
    <property type="match status" value="1"/>
</dbReference>
<evidence type="ECO:0000256" key="13">
    <source>
        <dbReference type="ARBA" id="ARBA00023136"/>
    </source>
</evidence>
<keyword evidence="8" id="KW-0479">Metal-binding</keyword>
<evidence type="ECO:0000256" key="11">
    <source>
        <dbReference type="ARBA" id="ARBA00022989"/>
    </source>
</evidence>
<dbReference type="PANTHER" id="PTHR11675:SF68">
    <property type="entry name" value="N-ACETYLGALACTOSAMINYLTRANSFERASE 7"/>
    <property type="match status" value="1"/>
</dbReference>
<comment type="similarity">
    <text evidence="4 16">Belongs to the glycosyltransferase 2 family. GalNAc-T subfamily.</text>
</comment>
<evidence type="ECO:0000256" key="15">
    <source>
        <dbReference type="ARBA" id="ARBA00023211"/>
    </source>
</evidence>
<evidence type="ECO:0000256" key="7">
    <source>
        <dbReference type="ARBA" id="ARBA00022692"/>
    </source>
</evidence>
<dbReference type="InterPro" id="IPR000772">
    <property type="entry name" value="Ricin_B_lectin"/>
</dbReference>
<keyword evidence="7" id="KW-0812">Transmembrane</keyword>
<gene>
    <name evidence="19" type="primary">Dsim\GD15630</name>
    <name evidence="19" type="ORF">Dsim_GD15630</name>
</gene>
<evidence type="ECO:0000256" key="9">
    <source>
        <dbReference type="ARBA" id="ARBA00022734"/>
    </source>
</evidence>
<keyword evidence="11" id="KW-1133">Transmembrane helix</keyword>
<dbReference type="PANTHER" id="PTHR11675">
    <property type="entry name" value="N-ACETYLGALACTOSAMINYLTRANSFERASE"/>
    <property type="match status" value="1"/>
</dbReference>
<dbReference type="STRING" id="7240.B4R702"/>
<dbReference type="GO" id="GO:0046872">
    <property type="term" value="F:metal ion binding"/>
    <property type="evidence" value="ECO:0007669"/>
    <property type="project" value="UniProtKB-KW"/>
</dbReference>
<dbReference type="InterPro" id="IPR001173">
    <property type="entry name" value="Glyco_trans_2-like"/>
</dbReference>
<dbReference type="EMBL" id="CM000366">
    <property type="protein sequence ID" value="EDX18298.1"/>
    <property type="molecule type" value="Genomic_DNA"/>
</dbReference>
<keyword evidence="5 16" id="KW-0328">Glycosyltransferase</keyword>
<evidence type="ECO:0000256" key="14">
    <source>
        <dbReference type="ARBA" id="ARBA00023157"/>
    </source>
</evidence>
<comment type="cofactor">
    <cofactor evidence="1 16">
        <name>Mn(2+)</name>
        <dbReference type="ChEBI" id="CHEBI:29035"/>
    </cofactor>
</comment>
<evidence type="ECO:0000256" key="8">
    <source>
        <dbReference type="ARBA" id="ARBA00022723"/>
    </source>
</evidence>
<evidence type="ECO:0000256" key="16">
    <source>
        <dbReference type="RuleBase" id="RU361242"/>
    </source>
</evidence>
<keyword evidence="9 16" id="KW-0430">Lectin</keyword>
<keyword evidence="12 16" id="KW-0333">Golgi apparatus</keyword>
<feature type="domain" description="Ricin B lectin" evidence="18">
    <location>
        <begin position="288"/>
        <end position="405"/>
    </location>
</feature>
<dbReference type="SMR" id="B4R702"/>
<keyword evidence="13" id="KW-0472">Membrane</keyword>
<feature type="region of interest" description="Disordered" evidence="17">
    <location>
        <begin position="68"/>
        <end position="100"/>
    </location>
</feature>
<evidence type="ECO:0000256" key="10">
    <source>
        <dbReference type="ARBA" id="ARBA00022968"/>
    </source>
</evidence>
<dbReference type="FunFam" id="2.80.10.50:FF:000019">
    <property type="entry name" value="Polypeptide N-acetylgalactosaminyltransferase"/>
    <property type="match status" value="1"/>
</dbReference>
<keyword evidence="15 16" id="KW-0464">Manganese</keyword>
<comment type="pathway">
    <text evidence="3 16">Protein modification; protein glycosylation.</text>
</comment>
<dbReference type="SUPFAM" id="SSF50370">
    <property type="entry name" value="Ricin B-like lectins"/>
    <property type="match status" value="1"/>
</dbReference>
<dbReference type="PROSITE" id="PS50231">
    <property type="entry name" value="RICIN_B_LECTIN"/>
    <property type="match status" value="1"/>
</dbReference>
<dbReference type="GO" id="GO:0030246">
    <property type="term" value="F:carbohydrate binding"/>
    <property type="evidence" value="ECO:0007669"/>
    <property type="project" value="UniProtKB-KW"/>
</dbReference>
<dbReference type="InterPro" id="IPR035992">
    <property type="entry name" value="Ricin_B-like_lectins"/>
</dbReference>
<evidence type="ECO:0000313" key="20">
    <source>
        <dbReference type="Proteomes" id="UP000000304"/>
    </source>
</evidence>
<accession>B4R702</accession>
<evidence type="ECO:0000256" key="4">
    <source>
        <dbReference type="ARBA" id="ARBA00005680"/>
    </source>
</evidence>
<evidence type="ECO:0000256" key="3">
    <source>
        <dbReference type="ARBA" id="ARBA00004922"/>
    </source>
</evidence>
<dbReference type="OrthoDB" id="5988548at2759"/>
<dbReference type="Gene3D" id="3.90.550.10">
    <property type="entry name" value="Spore Coat Polysaccharide Biosynthesis Protein SpsA, Chain A"/>
    <property type="match status" value="2"/>
</dbReference>
<comment type="subcellular location">
    <subcellularLocation>
        <location evidence="2 16">Golgi apparatus membrane</location>
        <topology evidence="2 16">Single-pass type II membrane protein</topology>
    </subcellularLocation>
</comment>
<protein>
    <recommendedName>
        <fullName evidence="16">Polypeptide N-acetylgalactosaminyltransferase</fullName>
        <ecNumber evidence="16">2.4.1.-</ecNumber>
    </recommendedName>
    <alternativeName>
        <fullName evidence="16">Protein-UDP acetylgalactosaminyltransferase</fullName>
    </alternativeName>
</protein>
<reference evidence="19 20" key="1">
    <citation type="journal article" date="2007" name="Nature">
        <title>Evolution of genes and genomes on the Drosophila phylogeny.</title>
        <authorList>
            <consortium name="Drosophila 12 Genomes Consortium"/>
            <person name="Clark A.G."/>
            <person name="Eisen M.B."/>
            <person name="Smith D.R."/>
            <person name="Bergman C.M."/>
            <person name="Oliver B."/>
            <person name="Markow T.A."/>
            <person name="Kaufman T.C."/>
            <person name="Kellis M."/>
            <person name="Gelbart W."/>
            <person name="Iyer V.N."/>
            <person name="Pollard D.A."/>
            <person name="Sackton T.B."/>
            <person name="Larracuente A.M."/>
            <person name="Singh N.D."/>
            <person name="Abad J.P."/>
            <person name="Abt D.N."/>
            <person name="Adryan B."/>
            <person name="Aguade M."/>
            <person name="Akashi H."/>
            <person name="Anderson W.W."/>
            <person name="Aquadro C.F."/>
            <person name="Ardell D.H."/>
            <person name="Arguello R."/>
            <person name="Artieri C.G."/>
            <person name="Barbash D.A."/>
            <person name="Barker D."/>
            <person name="Barsanti P."/>
            <person name="Batterham P."/>
            <person name="Batzoglou S."/>
            <person name="Begun D."/>
            <person name="Bhutkar A."/>
            <person name="Blanco E."/>
            <person name="Bosak S.A."/>
            <person name="Bradley R.K."/>
            <person name="Brand A.D."/>
            <person name="Brent M.R."/>
            <person name="Brooks A.N."/>
            <person name="Brown R.H."/>
            <person name="Butlin R.K."/>
            <person name="Caggese C."/>
            <person name="Calvi B.R."/>
            <person name="Bernardo de Carvalho A."/>
            <person name="Caspi A."/>
            <person name="Castrezana S."/>
            <person name="Celniker S.E."/>
            <person name="Chang J.L."/>
            <person name="Chapple C."/>
            <person name="Chatterji S."/>
            <person name="Chinwalla A."/>
            <person name="Civetta A."/>
            <person name="Clifton S.W."/>
            <person name="Comeron J.M."/>
            <person name="Costello J.C."/>
            <person name="Coyne J.A."/>
            <person name="Daub J."/>
            <person name="David R.G."/>
            <person name="Delcher A.L."/>
            <person name="Delehaunty K."/>
            <person name="Do C.B."/>
            <person name="Ebling H."/>
            <person name="Edwards K."/>
            <person name="Eickbush T."/>
            <person name="Evans J.D."/>
            <person name="Filipski A."/>
            <person name="Findeiss S."/>
            <person name="Freyhult E."/>
            <person name="Fulton L."/>
            <person name="Fulton R."/>
            <person name="Garcia A.C."/>
            <person name="Gardiner A."/>
            <person name="Garfield D.A."/>
            <person name="Garvin B.E."/>
            <person name="Gibson G."/>
            <person name="Gilbert D."/>
            <person name="Gnerre S."/>
            <person name="Godfrey J."/>
            <person name="Good R."/>
            <person name="Gotea V."/>
            <person name="Gravely B."/>
            <person name="Greenberg A.J."/>
            <person name="Griffiths-Jones S."/>
            <person name="Gross S."/>
            <person name="Guigo R."/>
            <person name="Gustafson E.A."/>
            <person name="Haerty W."/>
            <person name="Hahn M.W."/>
            <person name="Halligan D.L."/>
            <person name="Halpern A.L."/>
            <person name="Halter G.M."/>
            <person name="Han M.V."/>
            <person name="Heger A."/>
            <person name="Hillier L."/>
            <person name="Hinrichs A.S."/>
            <person name="Holmes I."/>
            <person name="Hoskins R.A."/>
            <person name="Hubisz M.J."/>
            <person name="Hultmark D."/>
            <person name="Huntley M.A."/>
            <person name="Jaffe D.B."/>
            <person name="Jagadeeshan S."/>
            <person name="Jeck W.R."/>
            <person name="Johnson J."/>
            <person name="Jones C.D."/>
            <person name="Jordan W.C."/>
            <person name="Karpen G.H."/>
            <person name="Kataoka E."/>
            <person name="Keightley P.D."/>
            <person name="Kheradpour P."/>
            <person name="Kirkness E.F."/>
            <person name="Koerich L.B."/>
            <person name="Kristiansen K."/>
            <person name="Kudrna D."/>
            <person name="Kulathinal R.J."/>
            <person name="Kumar S."/>
            <person name="Kwok R."/>
            <person name="Lander E."/>
            <person name="Langley C.H."/>
            <person name="Lapoint R."/>
            <person name="Lazzaro B.P."/>
            <person name="Lee S.J."/>
            <person name="Levesque L."/>
            <person name="Li R."/>
            <person name="Lin C.F."/>
            <person name="Lin M.F."/>
            <person name="Lindblad-Toh K."/>
            <person name="Llopart A."/>
            <person name="Long M."/>
            <person name="Low L."/>
            <person name="Lozovsky E."/>
            <person name="Lu J."/>
            <person name="Luo M."/>
            <person name="Machado C.A."/>
            <person name="Makalowski W."/>
            <person name="Marzo M."/>
            <person name="Matsuda M."/>
            <person name="Matzkin L."/>
            <person name="McAllister B."/>
            <person name="McBride C.S."/>
            <person name="McKernan B."/>
            <person name="McKernan K."/>
            <person name="Mendez-Lago M."/>
            <person name="Minx P."/>
            <person name="Mollenhauer M.U."/>
            <person name="Montooth K."/>
            <person name="Mount S.M."/>
            <person name="Mu X."/>
            <person name="Myers E."/>
            <person name="Negre B."/>
            <person name="Newfeld S."/>
            <person name="Nielsen R."/>
            <person name="Noor M.A."/>
            <person name="O'Grady P."/>
            <person name="Pachter L."/>
            <person name="Papaceit M."/>
            <person name="Parisi M.J."/>
            <person name="Parisi M."/>
            <person name="Parts L."/>
            <person name="Pedersen J.S."/>
            <person name="Pesole G."/>
            <person name="Phillippy A.M."/>
            <person name="Ponting C.P."/>
            <person name="Pop M."/>
            <person name="Porcelli D."/>
            <person name="Powell J.R."/>
            <person name="Prohaska S."/>
            <person name="Pruitt K."/>
            <person name="Puig M."/>
            <person name="Quesneville H."/>
            <person name="Ram K.R."/>
            <person name="Rand D."/>
            <person name="Rasmussen M.D."/>
            <person name="Reed L.K."/>
            <person name="Reenan R."/>
            <person name="Reily A."/>
            <person name="Remington K.A."/>
            <person name="Rieger T.T."/>
            <person name="Ritchie M.G."/>
            <person name="Robin C."/>
            <person name="Rogers Y.H."/>
            <person name="Rohde C."/>
            <person name="Rozas J."/>
            <person name="Rubenfield M.J."/>
            <person name="Ruiz A."/>
            <person name="Russo S."/>
            <person name="Salzberg S.L."/>
            <person name="Sanchez-Gracia A."/>
            <person name="Saranga D.J."/>
            <person name="Sato H."/>
            <person name="Schaeffer S.W."/>
            <person name="Schatz M.C."/>
            <person name="Schlenke T."/>
            <person name="Schwartz R."/>
            <person name="Segarra C."/>
            <person name="Singh R.S."/>
            <person name="Sirot L."/>
            <person name="Sirota M."/>
            <person name="Sisneros N.B."/>
            <person name="Smith C.D."/>
            <person name="Smith T.F."/>
            <person name="Spieth J."/>
            <person name="Stage D.E."/>
            <person name="Stark A."/>
            <person name="Stephan W."/>
            <person name="Strausberg R.L."/>
            <person name="Strempel S."/>
            <person name="Sturgill D."/>
            <person name="Sutton G."/>
            <person name="Sutton G.G."/>
            <person name="Tao W."/>
            <person name="Teichmann S."/>
            <person name="Tobari Y.N."/>
            <person name="Tomimura Y."/>
            <person name="Tsolas J.M."/>
            <person name="Valente V.L."/>
            <person name="Venter E."/>
            <person name="Venter J.C."/>
            <person name="Vicario S."/>
            <person name="Vieira F.G."/>
            <person name="Vilella A.J."/>
            <person name="Villasante A."/>
            <person name="Walenz B."/>
            <person name="Wang J."/>
            <person name="Wasserman M."/>
            <person name="Watts T."/>
            <person name="Wilson D."/>
            <person name="Wilson R.K."/>
            <person name="Wing R.A."/>
            <person name="Wolfner M.F."/>
            <person name="Wong A."/>
            <person name="Wong G.K."/>
            <person name="Wu C.I."/>
            <person name="Wu G."/>
            <person name="Yamamoto D."/>
            <person name="Yang H.P."/>
            <person name="Yang S.P."/>
            <person name="Yorke J.A."/>
            <person name="Yoshida K."/>
            <person name="Zdobnov E."/>
            <person name="Zhang P."/>
            <person name="Zhang Y."/>
            <person name="Zimin A.V."/>
            <person name="Baldwin J."/>
            <person name="Abdouelleil A."/>
            <person name="Abdulkadir J."/>
            <person name="Abebe A."/>
            <person name="Abera B."/>
            <person name="Abreu J."/>
            <person name="Acer S.C."/>
            <person name="Aftuck L."/>
            <person name="Alexander A."/>
            <person name="An P."/>
            <person name="Anderson E."/>
            <person name="Anderson S."/>
            <person name="Arachi H."/>
            <person name="Azer M."/>
            <person name="Bachantsang P."/>
            <person name="Barry A."/>
            <person name="Bayul T."/>
            <person name="Berlin A."/>
            <person name="Bessette D."/>
            <person name="Bloom T."/>
            <person name="Blye J."/>
            <person name="Boguslavskiy L."/>
            <person name="Bonnet C."/>
            <person name="Boukhgalter B."/>
            <person name="Bourzgui I."/>
            <person name="Brown A."/>
            <person name="Cahill P."/>
            <person name="Channer S."/>
            <person name="Cheshatsang Y."/>
            <person name="Chuda L."/>
            <person name="Citroen M."/>
            <person name="Collymore A."/>
            <person name="Cooke P."/>
            <person name="Costello M."/>
            <person name="D'Aco K."/>
            <person name="Daza R."/>
            <person name="De Haan G."/>
            <person name="DeGray S."/>
            <person name="DeMaso C."/>
            <person name="Dhargay N."/>
            <person name="Dooley K."/>
            <person name="Dooley E."/>
            <person name="Doricent M."/>
            <person name="Dorje P."/>
            <person name="Dorjee K."/>
            <person name="Dupes A."/>
            <person name="Elong R."/>
            <person name="Falk J."/>
            <person name="Farina A."/>
            <person name="Faro S."/>
            <person name="Ferguson D."/>
            <person name="Fisher S."/>
            <person name="Foley C.D."/>
            <person name="Franke A."/>
            <person name="Friedrich D."/>
            <person name="Gadbois L."/>
            <person name="Gearin G."/>
            <person name="Gearin C.R."/>
            <person name="Giannoukos G."/>
            <person name="Goode T."/>
            <person name="Graham J."/>
            <person name="Grandbois E."/>
            <person name="Grewal S."/>
            <person name="Gyaltsen K."/>
            <person name="Hafez N."/>
            <person name="Hagos B."/>
            <person name="Hall J."/>
            <person name="Henson C."/>
            <person name="Hollinger A."/>
            <person name="Honan T."/>
            <person name="Huard M.D."/>
            <person name="Hughes L."/>
            <person name="Hurhula B."/>
            <person name="Husby M.E."/>
            <person name="Kamat A."/>
            <person name="Kanga B."/>
            <person name="Kashin S."/>
            <person name="Khazanovich D."/>
            <person name="Kisner P."/>
            <person name="Lance K."/>
            <person name="Lara M."/>
            <person name="Lee W."/>
            <person name="Lennon N."/>
            <person name="Letendre F."/>
            <person name="LeVine R."/>
            <person name="Lipovsky A."/>
            <person name="Liu X."/>
            <person name="Liu J."/>
            <person name="Liu S."/>
            <person name="Lokyitsang T."/>
            <person name="Lokyitsang Y."/>
            <person name="Lubonja R."/>
            <person name="Lui A."/>
            <person name="MacDonald P."/>
            <person name="Magnisalis V."/>
            <person name="Maru K."/>
            <person name="Matthews C."/>
            <person name="McCusker W."/>
            <person name="McDonough S."/>
            <person name="Mehta T."/>
            <person name="Meldrim J."/>
            <person name="Meneus L."/>
            <person name="Mihai O."/>
            <person name="Mihalev A."/>
            <person name="Mihova T."/>
            <person name="Mittelman R."/>
            <person name="Mlenga V."/>
            <person name="Montmayeur A."/>
            <person name="Mulrain L."/>
            <person name="Navidi A."/>
            <person name="Naylor J."/>
            <person name="Negash T."/>
            <person name="Nguyen T."/>
            <person name="Nguyen N."/>
            <person name="Nicol R."/>
            <person name="Norbu C."/>
            <person name="Norbu N."/>
            <person name="Novod N."/>
            <person name="O'Neill B."/>
            <person name="Osman S."/>
            <person name="Markiewicz E."/>
            <person name="Oyono O.L."/>
            <person name="Patti C."/>
            <person name="Phunkhang P."/>
            <person name="Pierre F."/>
            <person name="Priest M."/>
            <person name="Raghuraman S."/>
            <person name="Rege F."/>
            <person name="Reyes R."/>
            <person name="Rise C."/>
            <person name="Rogov P."/>
            <person name="Ross K."/>
            <person name="Ryan E."/>
            <person name="Settipalli S."/>
            <person name="Shea T."/>
            <person name="Sherpa N."/>
            <person name="Shi L."/>
            <person name="Shih D."/>
            <person name="Sparrow T."/>
            <person name="Spaulding J."/>
            <person name="Stalker J."/>
            <person name="Stange-Thomann N."/>
            <person name="Stavropoulos S."/>
            <person name="Stone C."/>
            <person name="Strader C."/>
            <person name="Tesfaye S."/>
            <person name="Thomson T."/>
            <person name="Thoulutsang Y."/>
            <person name="Thoulutsang D."/>
            <person name="Topham K."/>
            <person name="Topping I."/>
            <person name="Tsamla T."/>
            <person name="Vassiliev H."/>
            <person name="Vo A."/>
            <person name="Wangchuk T."/>
            <person name="Wangdi T."/>
            <person name="Weiand M."/>
            <person name="Wilkinson J."/>
            <person name="Wilson A."/>
            <person name="Yadav S."/>
            <person name="Young G."/>
            <person name="Yu Q."/>
            <person name="Zembek L."/>
            <person name="Zhong D."/>
            <person name="Zimmer A."/>
            <person name="Zwirko Z."/>
            <person name="Jaffe D.B."/>
            <person name="Alvarez P."/>
            <person name="Brockman W."/>
            <person name="Butler J."/>
            <person name="Chin C."/>
            <person name="Gnerre S."/>
            <person name="Grabherr M."/>
            <person name="Kleber M."/>
            <person name="Mauceli E."/>
            <person name="MacCallum I."/>
        </authorList>
    </citation>
    <scope>NUCLEOTIDE SEQUENCE [LARGE SCALE GENOMIC DNA]</scope>
    <source>
        <strain evidence="20">white501</strain>
    </source>
</reference>
<keyword evidence="10" id="KW-0735">Signal-anchor</keyword>
<dbReference type="EC" id="2.4.1.-" evidence="16"/>
<keyword evidence="20" id="KW-1185">Reference proteome</keyword>
<dbReference type="AlphaFoldDB" id="B4R702"/>
<dbReference type="HOGENOM" id="CLU_013477_0_1_1"/>
<evidence type="ECO:0000256" key="5">
    <source>
        <dbReference type="ARBA" id="ARBA00022676"/>
    </source>
</evidence>
<dbReference type="GO" id="GO:0016266">
    <property type="term" value="P:protein O-linked glycosylation via N-acetyl-galactosamine"/>
    <property type="evidence" value="ECO:0007669"/>
    <property type="project" value="EnsemblMetazoa"/>
</dbReference>
<dbReference type="GO" id="GO:0004653">
    <property type="term" value="F:polypeptide N-acetylgalactosaminyltransferase activity"/>
    <property type="evidence" value="ECO:0007669"/>
    <property type="project" value="EnsemblMetazoa"/>
</dbReference>
<dbReference type="Pfam" id="PF00535">
    <property type="entry name" value="Glycos_transf_2"/>
    <property type="match status" value="1"/>
</dbReference>
<dbReference type="InterPro" id="IPR029044">
    <property type="entry name" value="Nucleotide-diphossugar_trans"/>
</dbReference>
<organism evidence="19 20">
    <name type="scientific">Drosophila simulans</name>
    <name type="common">Fruit fly</name>
    <dbReference type="NCBI Taxonomy" id="7240"/>
    <lineage>
        <taxon>Eukaryota</taxon>
        <taxon>Metazoa</taxon>
        <taxon>Ecdysozoa</taxon>
        <taxon>Arthropoda</taxon>
        <taxon>Hexapoda</taxon>
        <taxon>Insecta</taxon>
        <taxon>Pterygota</taxon>
        <taxon>Neoptera</taxon>
        <taxon>Endopterygota</taxon>
        <taxon>Diptera</taxon>
        <taxon>Brachycera</taxon>
        <taxon>Muscomorpha</taxon>
        <taxon>Ephydroidea</taxon>
        <taxon>Drosophilidae</taxon>
        <taxon>Drosophila</taxon>
        <taxon>Sophophora</taxon>
    </lineage>
</organism>
<name>B4R702_DROSI</name>
<dbReference type="Bgee" id="FBgn0187293">
    <property type="expression patterns" value="Expressed in embryo and 3 other cell types or tissues"/>
</dbReference>
<keyword evidence="14 16" id="KW-1015">Disulfide bond</keyword>
<evidence type="ECO:0000259" key="18">
    <source>
        <dbReference type="SMART" id="SM00458"/>
    </source>
</evidence>
<dbReference type="SUPFAM" id="SSF53448">
    <property type="entry name" value="Nucleotide-diphospho-sugar transferases"/>
    <property type="match status" value="1"/>
</dbReference>
<evidence type="ECO:0000313" key="19">
    <source>
        <dbReference type="EMBL" id="EDX18298.1"/>
    </source>
</evidence>
<dbReference type="Pfam" id="PF00652">
    <property type="entry name" value="Ricin_B_lectin"/>
    <property type="match status" value="1"/>
</dbReference>
<dbReference type="GO" id="GO:0000139">
    <property type="term" value="C:Golgi membrane"/>
    <property type="evidence" value="ECO:0007669"/>
    <property type="project" value="UniProtKB-SubCell"/>
</dbReference>
<evidence type="ECO:0000256" key="1">
    <source>
        <dbReference type="ARBA" id="ARBA00001936"/>
    </source>
</evidence>